<dbReference type="PANTHER" id="PTHR21047">
    <property type="entry name" value="DTDP-6-DEOXY-D-GLUCOSE-3,5 EPIMERASE"/>
    <property type="match status" value="1"/>
</dbReference>
<accession>A0ABW4EVT4</accession>
<dbReference type="Proteomes" id="UP001597114">
    <property type="component" value="Unassembled WGS sequence"/>
</dbReference>
<comment type="function">
    <text evidence="2">Catalyzes the epimerization of the C3' and C5'positions of dTDP-6-deoxy-D-xylo-4-hexulose, forming dTDP-6-deoxy-L-lyxo-4-hexulose.</text>
</comment>
<comment type="catalytic activity">
    <reaction evidence="2">
        <text>dTDP-4-dehydro-6-deoxy-alpha-D-glucose = dTDP-4-dehydro-beta-L-rhamnose</text>
        <dbReference type="Rhea" id="RHEA:16969"/>
        <dbReference type="ChEBI" id="CHEBI:57649"/>
        <dbReference type="ChEBI" id="CHEBI:62830"/>
        <dbReference type="EC" id="5.1.3.13"/>
    </reaction>
</comment>
<evidence type="ECO:0000313" key="4">
    <source>
        <dbReference type="EMBL" id="MFD1519192.1"/>
    </source>
</evidence>
<comment type="similarity">
    <text evidence="1 2">Belongs to the dTDP-4-dehydrorhamnose 3,5-epimerase family.</text>
</comment>
<dbReference type="CDD" id="cd00438">
    <property type="entry name" value="cupin_RmlC"/>
    <property type="match status" value="1"/>
</dbReference>
<sequence length="196" mass="22136">MMVRRTELEGVLLFEPTPHRDTRGFFSRTFDAAVAESVGLQPATFRQDSQSRSHRGVVRGLHGRQGSGEGKLVRCSFGAVHDIVVDARPQSPTFGRWIALRLDDQDMVHVYIPHGFLHGFQALSDVADVCYRIDQEHDPAADVGVRYDDAELDIPWPVDVRDVSERDRQAGSWSDLRELLSCPGNMTDHVERTRVR</sequence>
<dbReference type="InterPro" id="IPR011051">
    <property type="entry name" value="RmlC_Cupin_sf"/>
</dbReference>
<gene>
    <name evidence="4" type="primary">rfbC</name>
    <name evidence="4" type="ORF">ACFSJD_16980</name>
</gene>
<dbReference type="InterPro" id="IPR014710">
    <property type="entry name" value="RmlC-like_jellyroll"/>
</dbReference>
<dbReference type="PANTHER" id="PTHR21047:SF2">
    <property type="entry name" value="THYMIDINE DIPHOSPHO-4-KETO-RHAMNOSE 3,5-EPIMERASE"/>
    <property type="match status" value="1"/>
</dbReference>
<evidence type="ECO:0000256" key="1">
    <source>
        <dbReference type="ARBA" id="ARBA00010154"/>
    </source>
</evidence>
<dbReference type="SUPFAM" id="SSF51182">
    <property type="entry name" value="RmlC-like cupins"/>
    <property type="match status" value="1"/>
</dbReference>
<dbReference type="Pfam" id="PF00908">
    <property type="entry name" value="dTDP_sugar_isom"/>
    <property type="match status" value="1"/>
</dbReference>
<dbReference type="InterPro" id="IPR000888">
    <property type="entry name" value="RmlC-like"/>
</dbReference>
<proteinExistence type="inferred from homology"/>
<comment type="caution">
    <text evidence="4">The sequence shown here is derived from an EMBL/GenBank/DDBJ whole genome shotgun (WGS) entry which is preliminary data.</text>
</comment>
<dbReference type="GO" id="GO:0008830">
    <property type="term" value="F:dTDP-4-dehydrorhamnose 3,5-epimerase activity"/>
    <property type="evidence" value="ECO:0007669"/>
    <property type="project" value="UniProtKB-EC"/>
</dbReference>
<organism evidence="4 5">
    <name type="scientific">Pseudonocardia yunnanensis</name>
    <dbReference type="NCBI Taxonomy" id="58107"/>
    <lineage>
        <taxon>Bacteria</taxon>
        <taxon>Bacillati</taxon>
        <taxon>Actinomycetota</taxon>
        <taxon>Actinomycetes</taxon>
        <taxon>Pseudonocardiales</taxon>
        <taxon>Pseudonocardiaceae</taxon>
        <taxon>Pseudonocardia</taxon>
    </lineage>
</organism>
<evidence type="ECO:0000313" key="5">
    <source>
        <dbReference type="Proteomes" id="UP001597114"/>
    </source>
</evidence>
<dbReference type="Gene3D" id="2.60.120.10">
    <property type="entry name" value="Jelly Rolls"/>
    <property type="match status" value="1"/>
</dbReference>
<protein>
    <recommendedName>
        <fullName evidence="2">dTDP-4-dehydrorhamnose 3,5-epimerase</fullName>
        <ecNumber evidence="2">5.1.3.13</ecNumber>
    </recommendedName>
    <alternativeName>
        <fullName evidence="2">Thymidine diphospho-4-keto-rhamnose 3,5-epimerase</fullName>
    </alternativeName>
</protein>
<keyword evidence="2 4" id="KW-0413">Isomerase</keyword>
<dbReference type="EC" id="5.1.3.13" evidence="2"/>
<dbReference type="NCBIfam" id="TIGR01221">
    <property type="entry name" value="rmlC"/>
    <property type="match status" value="1"/>
</dbReference>
<keyword evidence="5" id="KW-1185">Reference proteome</keyword>
<reference evidence="5" key="1">
    <citation type="journal article" date="2019" name="Int. J. Syst. Evol. Microbiol.">
        <title>The Global Catalogue of Microorganisms (GCM) 10K type strain sequencing project: providing services to taxonomists for standard genome sequencing and annotation.</title>
        <authorList>
            <consortium name="The Broad Institute Genomics Platform"/>
            <consortium name="The Broad Institute Genome Sequencing Center for Infectious Disease"/>
            <person name="Wu L."/>
            <person name="Ma J."/>
        </authorList>
    </citation>
    <scope>NUCLEOTIDE SEQUENCE [LARGE SCALE GENOMIC DNA]</scope>
    <source>
        <strain evidence="5">CCM 7043</strain>
    </source>
</reference>
<evidence type="ECO:0000256" key="3">
    <source>
        <dbReference type="SAM" id="MobiDB-lite"/>
    </source>
</evidence>
<feature type="region of interest" description="Disordered" evidence="3">
    <location>
        <begin position="44"/>
        <end position="68"/>
    </location>
</feature>
<comment type="subunit">
    <text evidence="2">Homodimer.</text>
</comment>
<dbReference type="RefSeq" id="WP_344718799.1">
    <property type="nucleotide sequence ID" value="NZ_BAAAUS010000001.1"/>
</dbReference>
<evidence type="ECO:0000256" key="2">
    <source>
        <dbReference type="RuleBase" id="RU364069"/>
    </source>
</evidence>
<name>A0ABW4EVT4_9PSEU</name>
<dbReference type="EMBL" id="JBHUCO010000015">
    <property type="protein sequence ID" value="MFD1519192.1"/>
    <property type="molecule type" value="Genomic_DNA"/>
</dbReference>
<comment type="pathway">
    <text evidence="2">Carbohydrate biosynthesis; dTDP-L-rhamnose biosynthesis.</text>
</comment>